<name>A0A9D1S4F8_9FIRM</name>
<evidence type="ECO:0000313" key="9">
    <source>
        <dbReference type="EMBL" id="HIU46207.1"/>
    </source>
</evidence>
<feature type="transmembrane region" description="Helical" evidence="7">
    <location>
        <begin position="92"/>
        <end position="111"/>
    </location>
</feature>
<dbReference type="NCBIfam" id="TIGR00361">
    <property type="entry name" value="ComEC_Rec2"/>
    <property type="match status" value="1"/>
</dbReference>
<keyword evidence="3 7" id="KW-0812">Transmembrane</keyword>
<accession>A0A9D1S4F8</accession>
<evidence type="ECO:0000256" key="1">
    <source>
        <dbReference type="ARBA" id="ARBA00004651"/>
    </source>
</evidence>
<feature type="region of interest" description="Disordered" evidence="6">
    <location>
        <begin position="293"/>
        <end position="316"/>
    </location>
</feature>
<dbReference type="SUPFAM" id="SSF56281">
    <property type="entry name" value="Metallo-hydrolase/oxidoreductase"/>
    <property type="match status" value="1"/>
</dbReference>
<dbReference type="InterPro" id="IPR004477">
    <property type="entry name" value="ComEC_N"/>
</dbReference>
<feature type="transmembrane region" description="Helical" evidence="7">
    <location>
        <begin position="606"/>
        <end position="627"/>
    </location>
</feature>
<feature type="transmembrane region" description="Helical" evidence="7">
    <location>
        <begin position="431"/>
        <end position="453"/>
    </location>
</feature>
<dbReference type="EMBL" id="DVNK01000024">
    <property type="protein sequence ID" value="HIU46207.1"/>
    <property type="molecule type" value="Genomic_DNA"/>
</dbReference>
<evidence type="ECO:0000256" key="7">
    <source>
        <dbReference type="SAM" id="Phobius"/>
    </source>
</evidence>
<feature type="transmembrane region" description="Helical" evidence="7">
    <location>
        <begin position="690"/>
        <end position="708"/>
    </location>
</feature>
<dbReference type="NCBIfam" id="TIGR00360">
    <property type="entry name" value="ComEC_N-term"/>
    <property type="match status" value="1"/>
</dbReference>
<gene>
    <name evidence="9" type="ORF">IAC59_02990</name>
</gene>
<dbReference type="PANTHER" id="PTHR30619:SF7">
    <property type="entry name" value="BETA-LACTAMASE DOMAIN PROTEIN"/>
    <property type="match status" value="1"/>
</dbReference>
<organism evidence="9 10">
    <name type="scientific">Candidatus Fimadaptatus faecigallinarum</name>
    <dbReference type="NCBI Taxonomy" id="2840814"/>
    <lineage>
        <taxon>Bacteria</taxon>
        <taxon>Bacillati</taxon>
        <taxon>Bacillota</taxon>
        <taxon>Clostridia</taxon>
        <taxon>Eubacteriales</taxon>
        <taxon>Candidatus Fimadaptatus</taxon>
    </lineage>
</organism>
<comment type="caution">
    <text evidence="9">The sequence shown here is derived from an EMBL/GenBank/DDBJ whole genome shotgun (WGS) entry which is preliminary data.</text>
</comment>
<dbReference type="Pfam" id="PF00753">
    <property type="entry name" value="Lactamase_B"/>
    <property type="match status" value="1"/>
</dbReference>
<feature type="domain" description="Metallo-beta-lactamase" evidence="8">
    <location>
        <begin position="734"/>
        <end position="915"/>
    </location>
</feature>
<evidence type="ECO:0000259" key="8">
    <source>
        <dbReference type="SMART" id="SM00849"/>
    </source>
</evidence>
<dbReference type="GO" id="GO:0030420">
    <property type="term" value="P:establishment of competence for transformation"/>
    <property type="evidence" value="ECO:0007669"/>
    <property type="project" value="InterPro"/>
</dbReference>
<dbReference type="CDD" id="cd07731">
    <property type="entry name" value="ComA-like_MBL-fold"/>
    <property type="match status" value="1"/>
</dbReference>
<evidence type="ECO:0000256" key="2">
    <source>
        <dbReference type="ARBA" id="ARBA00022475"/>
    </source>
</evidence>
<dbReference type="GO" id="GO:0005886">
    <property type="term" value="C:plasma membrane"/>
    <property type="evidence" value="ECO:0007669"/>
    <property type="project" value="UniProtKB-SubCell"/>
</dbReference>
<feature type="transmembrane region" description="Helical" evidence="7">
    <location>
        <begin position="67"/>
        <end position="86"/>
    </location>
</feature>
<reference evidence="9" key="1">
    <citation type="submission" date="2020-10" db="EMBL/GenBank/DDBJ databases">
        <authorList>
            <person name="Gilroy R."/>
        </authorList>
    </citation>
    <scope>NUCLEOTIDE SEQUENCE</scope>
    <source>
        <strain evidence="9">ChiSxjej2B14-8506</strain>
    </source>
</reference>
<feature type="compositionally biased region" description="Low complexity" evidence="6">
    <location>
        <begin position="301"/>
        <end position="316"/>
    </location>
</feature>
<evidence type="ECO:0000313" key="10">
    <source>
        <dbReference type="Proteomes" id="UP000824123"/>
    </source>
</evidence>
<evidence type="ECO:0000256" key="3">
    <source>
        <dbReference type="ARBA" id="ARBA00022692"/>
    </source>
</evidence>
<keyword evidence="5 7" id="KW-0472">Membrane</keyword>
<keyword evidence="2" id="KW-1003">Cell membrane</keyword>
<dbReference type="Pfam" id="PF03772">
    <property type="entry name" value="Competence"/>
    <property type="match status" value="1"/>
</dbReference>
<evidence type="ECO:0000256" key="6">
    <source>
        <dbReference type="SAM" id="MobiDB-lite"/>
    </source>
</evidence>
<proteinExistence type="predicted"/>
<feature type="transmembrane region" description="Helical" evidence="7">
    <location>
        <begin position="501"/>
        <end position="519"/>
    </location>
</feature>
<dbReference type="PANTHER" id="PTHR30619">
    <property type="entry name" value="DNA INTERNALIZATION/COMPETENCE PROTEIN COMEC/REC2"/>
    <property type="match status" value="1"/>
</dbReference>
<feature type="transmembrane region" description="Helical" evidence="7">
    <location>
        <begin position="660"/>
        <end position="681"/>
    </location>
</feature>
<dbReference type="InterPro" id="IPR004797">
    <property type="entry name" value="Competence_ComEC/Rec2"/>
</dbReference>
<keyword evidence="4 7" id="KW-1133">Transmembrane helix</keyword>
<evidence type="ECO:0000256" key="5">
    <source>
        <dbReference type="ARBA" id="ARBA00023136"/>
    </source>
</evidence>
<dbReference type="Gene3D" id="3.60.15.10">
    <property type="entry name" value="Ribonuclease Z/Hydroxyacylglutathione hydrolase-like"/>
    <property type="match status" value="1"/>
</dbReference>
<reference evidence="9" key="2">
    <citation type="journal article" date="2021" name="PeerJ">
        <title>Extensive microbial diversity within the chicken gut microbiome revealed by metagenomics and culture.</title>
        <authorList>
            <person name="Gilroy R."/>
            <person name="Ravi A."/>
            <person name="Getino M."/>
            <person name="Pursley I."/>
            <person name="Horton D.L."/>
            <person name="Alikhan N.F."/>
            <person name="Baker D."/>
            <person name="Gharbi K."/>
            <person name="Hall N."/>
            <person name="Watson M."/>
            <person name="Adriaenssens E.M."/>
            <person name="Foster-Nyarko E."/>
            <person name="Jarju S."/>
            <person name="Secka A."/>
            <person name="Antonio M."/>
            <person name="Oren A."/>
            <person name="Chaudhuri R.R."/>
            <person name="La Ragione R."/>
            <person name="Hildebrand F."/>
            <person name="Pallen M.J."/>
        </authorList>
    </citation>
    <scope>NUCLEOTIDE SEQUENCE</scope>
    <source>
        <strain evidence="9">ChiSxjej2B14-8506</strain>
    </source>
</reference>
<sequence length="965" mass="100761">MRRRRMPERGDAHAELERTARLPRAFAPGHEGYIPGLSGIWLRRPLVFTALSLLAGDMIALSGQISLRTWVLGALIAGAAALGMALAGRPRVWLLLICVVMLGGLAGASVMTAPELPPEGECYLTGRVVSVDKDVDDRLVLDMDRVTVDGSSYKGKLRLTLYREGAWDEDDAEAAEASAATNASTDAEPLVATDVTADAETSTGTGVSAGPTLPAAVNASAEAESSVATNASTEVEPLVATDVTAGAEASTGSGVSAESTLPAAVNASADAESSAATNASTEVEPLVATDVTAEAETSTGSVVSAESTPSAAAEPSALPDGFAIGAQVSLFGEVYLPQGQRGEDGFDYRAYLMRRGVYACASGELAAARFEPTGTLWLSDWCYRLRAGILARLDVALGEQSTLARGIMLGDSDSMPDALYDSFQLAGFSHILAVSGMHMSFVIMLLGWVLAFVPGWLRTAAIGLAVMLYCALTGFTPSVVRAGVMGMTALGVKCMGLRYDGPSALALAAIVIVAVWPGAALDTGFALSFMAVLAIYAYYPAMRRLLPRPGHVAGGRLSGIARVGGAAVGYVCDGVALTASVMLGLMPLTSAYFGQVNVLSLVTSPVGIASGMGLMCLGWLTVLTYGWSGPLGELIAALARLCALITERVAGWTAGFDWGIVYMRAIDAWWLCAFVPLMLWASRYRPLARAWRNACICVALALTVVLLLPPRAGDGLDYVLVDVGQGDGQLLTDGASAVVIDVGVEDSALVDYVRRRGLRVEALIITHLHDDHAGALEEFARVARVKRVYLPEGAELAADADALEQLEALTARGVELARLSAGDVLEPISGLELKVLHPTAGTAFDDPNDYSLVIRCEYAGRSVLITGDLTAHGEDFTPAECDVLKVAHHGSAGSSTLEFLAAANPHLALISASAHNSYGLPSAETLARLDYMDVPVLSTADCGDITVHISPDGDMTARGYLSGMQ</sequence>
<dbReference type="AlphaFoldDB" id="A0A9D1S4F8"/>
<dbReference type="InterPro" id="IPR035681">
    <property type="entry name" value="ComA-like_MBL"/>
</dbReference>
<feature type="transmembrane region" description="Helical" evidence="7">
    <location>
        <begin position="459"/>
        <end position="480"/>
    </location>
</feature>
<comment type="subcellular location">
    <subcellularLocation>
        <location evidence="1">Cell membrane</location>
        <topology evidence="1">Multi-pass membrane protein</topology>
    </subcellularLocation>
</comment>
<dbReference type="SMART" id="SM00849">
    <property type="entry name" value="Lactamase_B"/>
    <property type="match status" value="1"/>
</dbReference>
<feature type="transmembrane region" description="Helical" evidence="7">
    <location>
        <begin position="563"/>
        <end position="586"/>
    </location>
</feature>
<protein>
    <submittedName>
        <fullName evidence="9">DNA internalization-related competence protein ComEC/Rec2</fullName>
    </submittedName>
</protein>
<dbReference type="InterPro" id="IPR036866">
    <property type="entry name" value="RibonucZ/Hydroxyglut_hydro"/>
</dbReference>
<feature type="transmembrane region" description="Helical" evidence="7">
    <location>
        <begin position="525"/>
        <end position="542"/>
    </location>
</feature>
<dbReference type="InterPro" id="IPR001279">
    <property type="entry name" value="Metallo-B-lactamas"/>
</dbReference>
<dbReference type="InterPro" id="IPR052159">
    <property type="entry name" value="Competence_DNA_uptake"/>
</dbReference>
<dbReference type="Proteomes" id="UP000824123">
    <property type="component" value="Unassembled WGS sequence"/>
</dbReference>
<evidence type="ECO:0000256" key="4">
    <source>
        <dbReference type="ARBA" id="ARBA00022989"/>
    </source>
</evidence>